<keyword evidence="2" id="KW-1185">Reference proteome</keyword>
<protein>
    <submittedName>
        <fullName evidence="1">Uncharacterized protein</fullName>
    </submittedName>
</protein>
<gene>
    <name evidence="1" type="ordered locus">Atc_0160</name>
</gene>
<reference evidence="1 2" key="1">
    <citation type="journal article" date="2011" name="J. Genet. Genomics">
        <title>Unraveling the Acidithiobacillus caldus complete genome and its central metabolisms for carbon assimilation.</title>
        <authorList>
            <person name="You X.Y."/>
            <person name="Guo X."/>
            <person name="Zheng H.J."/>
            <person name="Zhang M.J."/>
            <person name="Liu L.J."/>
            <person name="Zhu Y.Q."/>
            <person name="Zhu B."/>
            <person name="Wang S.Y."/>
            <person name="Zhao G.P."/>
            <person name="Poetsch A."/>
            <person name="Jiang C.Y."/>
            <person name="Liu S.J."/>
        </authorList>
    </citation>
    <scope>NUCLEOTIDE SEQUENCE [LARGE SCALE GENOMIC DNA]</scope>
    <source>
        <strain evidence="1 2">SM-1</strain>
    </source>
</reference>
<dbReference type="HOGENOM" id="CLU_3354024_0_0_6"/>
<sequence>MEGAIVQAAWGEPEPALESLRSLIGILASKPNSCAR</sequence>
<evidence type="ECO:0000313" key="2">
    <source>
        <dbReference type="Proteomes" id="UP000006135"/>
    </source>
</evidence>
<accession>F9ZPJ2</accession>
<proteinExistence type="predicted"/>
<dbReference type="EMBL" id="CP002573">
    <property type="protein sequence ID" value="AEK56811.1"/>
    <property type="molecule type" value="Genomic_DNA"/>
</dbReference>
<name>F9ZPJ2_ACICS</name>
<dbReference type="AlphaFoldDB" id="F9ZPJ2"/>
<organism evidence="1 2">
    <name type="scientific">Acidithiobacillus caldus (strain SM-1)</name>
    <dbReference type="NCBI Taxonomy" id="990288"/>
    <lineage>
        <taxon>Bacteria</taxon>
        <taxon>Pseudomonadati</taxon>
        <taxon>Pseudomonadota</taxon>
        <taxon>Acidithiobacillia</taxon>
        <taxon>Acidithiobacillales</taxon>
        <taxon>Acidithiobacillaceae</taxon>
        <taxon>Acidithiobacillus</taxon>
    </lineage>
</organism>
<evidence type="ECO:0000313" key="1">
    <source>
        <dbReference type="EMBL" id="AEK56811.1"/>
    </source>
</evidence>
<dbReference type="Proteomes" id="UP000006135">
    <property type="component" value="Chromosome"/>
</dbReference>
<dbReference type="KEGG" id="acu:Atc_0160"/>